<feature type="domain" description="Type I restriction modification DNA specificity" evidence="4">
    <location>
        <begin position="18"/>
        <end position="88"/>
    </location>
</feature>
<dbReference type="Proteomes" id="UP000664002">
    <property type="component" value="Unassembled WGS sequence"/>
</dbReference>
<dbReference type="Gene3D" id="3.90.220.20">
    <property type="entry name" value="DNA methylase specificity domains"/>
    <property type="match status" value="1"/>
</dbReference>
<sequence>MGITKIVDWDWEFSVFVSLCLIKIKRENIDPRYIQLVLQSELVKHQIKARSKTGTITNLHLEEIREFLIPIPQIKEQIQIVEIIERAHSAEVAAEEKCELSRLITRKIFGRLMEGA</sequence>
<keyword evidence="5" id="KW-0378">Hydrolase</keyword>
<evidence type="ECO:0000313" key="6">
    <source>
        <dbReference type="Proteomes" id="UP000664002"/>
    </source>
</evidence>
<dbReference type="PANTHER" id="PTHR30408:SF12">
    <property type="entry name" value="TYPE I RESTRICTION ENZYME MJAVIII SPECIFICITY SUBUNIT"/>
    <property type="match status" value="1"/>
</dbReference>
<dbReference type="GO" id="GO:0004519">
    <property type="term" value="F:endonuclease activity"/>
    <property type="evidence" value="ECO:0007669"/>
    <property type="project" value="UniProtKB-KW"/>
</dbReference>
<organism evidence="5 6">
    <name type="scientific">Klebsiella pneumoniae</name>
    <dbReference type="NCBI Taxonomy" id="573"/>
    <lineage>
        <taxon>Bacteria</taxon>
        <taxon>Pseudomonadati</taxon>
        <taxon>Pseudomonadota</taxon>
        <taxon>Gammaproteobacteria</taxon>
        <taxon>Enterobacterales</taxon>
        <taxon>Enterobacteriaceae</taxon>
        <taxon>Klebsiella/Raoultella group</taxon>
        <taxon>Klebsiella</taxon>
        <taxon>Klebsiella pneumoniae complex</taxon>
    </lineage>
</organism>
<gene>
    <name evidence="5" type="ORF">J4730_16220</name>
</gene>
<dbReference type="AlphaFoldDB" id="A0A939NKL6"/>
<comment type="similarity">
    <text evidence="1">Belongs to the type-I restriction system S methylase family.</text>
</comment>
<reference evidence="5" key="1">
    <citation type="submission" date="2021-03" db="EMBL/GenBank/DDBJ databases">
        <title>Molecular epidemiology and mechanisms of colistin and carbapenem resistance in Enterobacteriaceae from clinical isolates, the environment and porcine samples in Pretoria, South Africa.</title>
        <authorList>
            <person name="Bogoshi D."/>
            <person name="Mbelle N.M."/>
            <person name="Naidoo V."/>
            <person name="Osei Sekyere J."/>
        </authorList>
    </citation>
    <scope>NUCLEOTIDE SEQUENCE</scope>
    <source>
        <strain evidence="5">C027</strain>
    </source>
</reference>
<evidence type="ECO:0000256" key="2">
    <source>
        <dbReference type="ARBA" id="ARBA00022747"/>
    </source>
</evidence>
<dbReference type="EMBL" id="JAGETM010000029">
    <property type="protein sequence ID" value="MBO1997530.1"/>
    <property type="molecule type" value="Genomic_DNA"/>
</dbReference>
<dbReference type="SUPFAM" id="SSF116734">
    <property type="entry name" value="DNA methylase specificity domain"/>
    <property type="match status" value="1"/>
</dbReference>
<dbReference type="Pfam" id="PF01420">
    <property type="entry name" value="Methylase_S"/>
    <property type="match status" value="1"/>
</dbReference>
<keyword evidence="3" id="KW-0238">DNA-binding</keyword>
<comment type="caution">
    <text evidence="5">The sequence shown here is derived from an EMBL/GenBank/DDBJ whole genome shotgun (WGS) entry which is preliminary data.</text>
</comment>
<dbReference type="PANTHER" id="PTHR30408">
    <property type="entry name" value="TYPE-1 RESTRICTION ENZYME ECOKI SPECIFICITY PROTEIN"/>
    <property type="match status" value="1"/>
</dbReference>
<dbReference type="InterPro" id="IPR052021">
    <property type="entry name" value="Type-I_RS_S_subunit"/>
</dbReference>
<accession>A0A939NKL6</accession>
<name>A0A939NKL6_KLEPN</name>
<dbReference type="GO" id="GO:0003677">
    <property type="term" value="F:DNA binding"/>
    <property type="evidence" value="ECO:0007669"/>
    <property type="project" value="UniProtKB-KW"/>
</dbReference>
<evidence type="ECO:0000313" key="5">
    <source>
        <dbReference type="EMBL" id="MBO1997530.1"/>
    </source>
</evidence>
<protein>
    <submittedName>
        <fullName evidence="5">Restriction endonuclease subunit S</fullName>
    </submittedName>
</protein>
<dbReference type="GO" id="GO:0009307">
    <property type="term" value="P:DNA restriction-modification system"/>
    <property type="evidence" value="ECO:0007669"/>
    <property type="project" value="UniProtKB-KW"/>
</dbReference>
<keyword evidence="2" id="KW-0680">Restriction system</keyword>
<evidence type="ECO:0000256" key="1">
    <source>
        <dbReference type="ARBA" id="ARBA00010923"/>
    </source>
</evidence>
<dbReference type="InterPro" id="IPR000055">
    <property type="entry name" value="Restrct_endonuc_typeI_TRD"/>
</dbReference>
<keyword evidence="5" id="KW-0540">Nuclease</keyword>
<dbReference type="InterPro" id="IPR044946">
    <property type="entry name" value="Restrct_endonuc_typeI_TRD_sf"/>
</dbReference>
<keyword evidence="5" id="KW-0255">Endonuclease</keyword>
<evidence type="ECO:0000259" key="4">
    <source>
        <dbReference type="Pfam" id="PF01420"/>
    </source>
</evidence>
<proteinExistence type="inferred from homology"/>
<evidence type="ECO:0000256" key="3">
    <source>
        <dbReference type="ARBA" id="ARBA00023125"/>
    </source>
</evidence>